<dbReference type="Gene3D" id="1.25.40.10">
    <property type="entry name" value="Tetratricopeptide repeat domain"/>
    <property type="match status" value="1"/>
</dbReference>
<name>A0A3M7L7V1_9FLAO</name>
<organism evidence="1 2">
    <name type="scientific">Chryseobacterium nematophagum</name>
    <dbReference type="NCBI Taxonomy" id="2305228"/>
    <lineage>
        <taxon>Bacteria</taxon>
        <taxon>Pseudomonadati</taxon>
        <taxon>Bacteroidota</taxon>
        <taxon>Flavobacteriia</taxon>
        <taxon>Flavobacteriales</taxon>
        <taxon>Weeksellaceae</taxon>
        <taxon>Chryseobacterium group</taxon>
        <taxon>Chryseobacterium</taxon>
    </lineage>
</organism>
<dbReference type="EMBL" id="QWIV01000014">
    <property type="protein sequence ID" value="RMZ58279.1"/>
    <property type="molecule type" value="Genomic_DNA"/>
</dbReference>
<dbReference type="Proteomes" id="UP000267524">
    <property type="component" value="Unassembled WGS sequence"/>
</dbReference>
<dbReference type="AlphaFoldDB" id="A0A3M7L7V1"/>
<protein>
    <recommendedName>
        <fullName evidence="3">Lipoprotein</fullName>
    </recommendedName>
</protein>
<gene>
    <name evidence="1" type="ORF">D1632_11655</name>
</gene>
<proteinExistence type="predicted"/>
<sequence>MIKKRVAVFILLIVILSCKKNEQTVTGRNIVHDTLNSNVTKEDSYRPIDTVCSPNHKTEDYIKALQWYNIKVKKEVASNSLEKNNQLYKDYLKIRNRYIQCISEINGEVLDKYVNYYDSENGKYKFPENIKKLSAELKKVNLEFREVGEGYTEVWSDSSYYYNIFKNSVTFDYNAYIKQLSIEDRVNYAEDAGIVISWKELGDRVIFWENFIKKYPKSDLMNVAKEKYNNYLYDYLFGLDNTPTYERADGKLYDENKDEFNRIIKKYPNSETAKKVQELLDFFESQISVDQIHDKISIEKKY</sequence>
<evidence type="ECO:0008006" key="3">
    <source>
        <dbReference type="Google" id="ProtNLM"/>
    </source>
</evidence>
<evidence type="ECO:0000313" key="2">
    <source>
        <dbReference type="Proteomes" id="UP000267524"/>
    </source>
</evidence>
<dbReference type="RefSeq" id="WP_122547435.1">
    <property type="nucleotide sequence ID" value="NZ_QWIV01000014.1"/>
</dbReference>
<dbReference type="InterPro" id="IPR011990">
    <property type="entry name" value="TPR-like_helical_dom_sf"/>
</dbReference>
<comment type="caution">
    <text evidence="1">The sequence shown here is derived from an EMBL/GenBank/DDBJ whole genome shotgun (WGS) entry which is preliminary data.</text>
</comment>
<evidence type="ECO:0000313" key="1">
    <source>
        <dbReference type="EMBL" id="RMZ58279.1"/>
    </source>
</evidence>
<keyword evidence="2" id="KW-1185">Reference proteome</keyword>
<reference evidence="1 2" key="1">
    <citation type="submission" date="2018-08" db="EMBL/GenBank/DDBJ databases">
        <title>Chryseobacterium nematophagum: a novel matrix digesting pathogen of nematodes.</title>
        <authorList>
            <person name="Page A."/>
            <person name="Roberts M."/>
            <person name="Felix M.-A."/>
            <person name="Weir W."/>
        </authorList>
    </citation>
    <scope>NUCLEOTIDE SEQUENCE [LARGE SCALE GENOMIC DNA]</scope>
    <source>
        <strain evidence="1 2">JUb275</strain>
    </source>
</reference>
<dbReference type="PROSITE" id="PS51257">
    <property type="entry name" value="PROKAR_LIPOPROTEIN"/>
    <property type="match status" value="1"/>
</dbReference>
<accession>A0A3M7L7V1</accession>